<gene>
    <name evidence="1" type="ORF">EV197_2159</name>
</gene>
<dbReference type="AlphaFoldDB" id="A0A4V2F5P9"/>
<evidence type="ECO:0000313" key="1">
    <source>
        <dbReference type="EMBL" id="RZS93579.1"/>
    </source>
</evidence>
<sequence length="65" mass="7249">MAPMKSLSPVALFTISKCSSVASLWSTDSTIFHYTKGGLQLISEQWQASLFIQKTVTLTPEWTVR</sequence>
<comment type="caution">
    <text evidence="1">The sequence shown here is derived from an EMBL/GenBank/DDBJ whole genome shotgun (WGS) entry which is preliminary data.</text>
</comment>
<dbReference type="Proteomes" id="UP000292262">
    <property type="component" value="Unassembled WGS sequence"/>
</dbReference>
<name>A0A4V2F5P9_9FLAO</name>
<proteinExistence type="predicted"/>
<accession>A0A4V2F5P9</accession>
<dbReference type="EMBL" id="SGXE01000002">
    <property type="protein sequence ID" value="RZS93579.1"/>
    <property type="molecule type" value="Genomic_DNA"/>
</dbReference>
<evidence type="ECO:0000313" key="2">
    <source>
        <dbReference type="Proteomes" id="UP000292262"/>
    </source>
</evidence>
<reference evidence="1 2" key="1">
    <citation type="submission" date="2019-02" db="EMBL/GenBank/DDBJ databases">
        <title>Genomic Encyclopedia of Type Strains, Phase IV (KMG-IV): sequencing the most valuable type-strain genomes for metagenomic binning, comparative biology and taxonomic classification.</title>
        <authorList>
            <person name="Goeker M."/>
        </authorList>
    </citation>
    <scope>NUCLEOTIDE SEQUENCE [LARGE SCALE GENOMIC DNA]</scope>
    <source>
        <strain evidence="1 2">DSM 17196</strain>
    </source>
</reference>
<keyword evidence="2" id="KW-1185">Reference proteome</keyword>
<protein>
    <submittedName>
        <fullName evidence="1">Uncharacterized protein</fullName>
    </submittedName>
</protein>
<organism evidence="1 2">
    <name type="scientific">Aquimarina brevivitae</name>
    <dbReference type="NCBI Taxonomy" id="323412"/>
    <lineage>
        <taxon>Bacteria</taxon>
        <taxon>Pseudomonadati</taxon>
        <taxon>Bacteroidota</taxon>
        <taxon>Flavobacteriia</taxon>
        <taxon>Flavobacteriales</taxon>
        <taxon>Flavobacteriaceae</taxon>
        <taxon>Aquimarina</taxon>
    </lineage>
</organism>